<dbReference type="InterPro" id="IPR041667">
    <property type="entry name" value="Cupin_8"/>
</dbReference>
<dbReference type="Proteomes" id="UP001626549">
    <property type="component" value="Chromosome"/>
</dbReference>
<gene>
    <name evidence="2" type="ORF">R0137_08585</name>
</gene>
<dbReference type="Gene3D" id="2.60.120.650">
    <property type="entry name" value="Cupin"/>
    <property type="match status" value="1"/>
</dbReference>
<reference evidence="2 3" key="1">
    <citation type="submission" date="2023-10" db="EMBL/GenBank/DDBJ databases">
        <title>Two novel species belonging to the OM43/NOR5 clade.</title>
        <authorList>
            <person name="Park M."/>
        </authorList>
    </citation>
    <scope>NUCLEOTIDE SEQUENCE [LARGE SCALE GENOMIC DNA]</scope>
    <source>
        <strain evidence="2 3">IMCC45268</strain>
    </source>
</reference>
<dbReference type="PANTHER" id="PTHR12461">
    <property type="entry name" value="HYPOXIA-INDUCIBLE FACTOR 1 ALPHA INHIBITOR-RELATED"/>
    <property type="match status" value="1"/>
</dbReference>
<accession>A0ABZ0I9C8</accession>
<evidence type="ECO:0000313" key="2">
    <source>
        <dbReference type="EMBL" id="WOJ95318.1"/>
    </source>
</evidence>
<keyword evidence="3" id="KW-1185">Reference proteome</keyword>
<evidence type="ECO:0000259" key="1">
    <source>
        <dbReference type="PROSITE" id="PS51184"/>
    </source>
</evidence>
<dbReference type="RefSeq" id="WP_407326016.1">
    <property type="nucleotide sequence ID" value="NZ_CP136865.1"/>
</dbReference>
<dbReference type="InterPro" id="IPR003347">
    <property type="entry name" value="JmjC_dom"/>
</dbReference>
<organism evidence="2 3">
    <name type="scientific">Congregibacter brevis</name>
    <dbReference type="NCBI Taxonomy" id="3081201"/>
    <lineage>
        <taxon>Bacteria</taxon>
        <taxon>Pseudomonadati</taxon>
        <taxon>Pseudomonadota</taxon>
        <taxon>Gammaproteobacteria</taxon>
        <taxon>Cellvibrionales</taxon>
        <taxon>Halieaceae</taxon>
        <taxon>Congregibacter</taxon>
    </lineage>
</organism>
<protein>
    <submittedName>
        <fullName evidence="2">Cupin-like domain-containing protein</fullName>
    </submittedName>
</protein>
<proteinExistence type="predicted"/>
<dbReference type="EMBL" id="CP136865">
    <property type="protein sequence ID" value="WOJ95318.1"/>
    <property type="molecule type" value="Genomic_DNA"/>
</dbReference>
<name>A0ABZ0I9C8_9GAMM</name>
<evidence type="ECO:0000313" key="3">
    <source>
        <dbReference type="Proteomes" id="UP001626549"/>
    </source>
</evidence>
<feature type="domain" description="JmjC" evidence="1">
    <location>
        <begin position="110"/>
        <end position="266"/>
    </location>
</feature>
<dbReference type="PANTHER" id="PTHR12461:SF105">
    <property type="entry name" value="HYPOXIA-INDUCIBLE FACTOR 1-ALPHA INHIBITOR"/>
    <property type="match status" value="1"/>
</dbReference>
<dbReference type="Pfam" id="PF13621">
    <property type="entry name" value="Cupin_8"/>
    <property type="match status" value="1"/>
</dbReference>
<dbReference type="SMART" id="SM00558">
    <property type="entry name" value="JmjC"/>
    <property type="match status" value="1"/>
</dbReference>
<dbReference type="SUPFAM" id="SSF51197">
    <property type="entry name" value="Clavaminate synthase-like"/>
    <property type="match status" value="1"/>
</dbReference>
<dbReference type="PROSITE" id="PS51184">
    <property type="entry name" value="JMJC"/>
    <property type="match status" value="1"/>
</dbReference>
<sequence>MSEIPAIANVSDWKPQRLVWHPIAAISDPDGEALRDAVRKRQPIIVTDLAADWPALEHWTPESLSARFGDHRVPVYDASFADPGSGYMSSKGSMRLAEFLERTLSEGQDLRMFLYNLSQKIPAMLDDIRIPDVGLRFSRRFVFSFFGCQGSVTPLHFDIDMTDVLHTVVTGRRRIRLFSPDSSQALYQHPFTVRSYVNLSQPDLDEFPALGYAEAYECVLEPGQSLYMPSGWWHEFYYLDAGVGVSLRAPSPLWIDRLKGLRNLLIGNAVDRLANYSAPRRWFAWKTRRAAKIAAARIHQKSNGRPLCAEHD</sequence>